<dbReference type="SUPFAM" id="SSF51735">
    <property type="entry name" value="NAD(P)-binding Rossmann-fold domains"/>
    <property type="match status" value="1"/>
</dbReference>
<name>A0A7G7MCB2_9PSEU</name>
<dbReference type="KEGG" id="ppel:H6H00_19550"/>
<dbReference type="PANTHER" id="PTHR42820">
    <property type="entry name" value="SHORT-CHAIN DEHYDROGENASE REDUCTASE"/>
    <property type="match status" value="1"/>
</dbReference>
<proteinExistence type="inferred from homology"/>
<dbReference type="Proteomes" id="UP000515728">
    <property type="component" value="Chromosome"/>
</dbReference>
<evidence type="ECO:0000313" key="4">
    <source>
        <dbReference type="EMBL" id="QNG50423.1"/>
    </source>
</evidence>
<dbReference type="AlphaFoldDB" id="A0A7G7MCB2"/>
<dbReference type="SMART" id="SM00822">
    <property type="entry name" value="PKS_KR"/>
    <property type="match status" value="1"/>
</dbReference>
<dbReference type="InterPro" id="IPR002347">
    <property type="entry name" value="SDR_fam"/>
</dbReference>
<dbReference type="InterPro" id="IPR020904">
    <property type="entry name" value="Sc_DH/Rdtase_CS"/>
</dbReference>
<dbReference type="InterPro" id="IPR036291">
    <property type="entry name" value="NAD(P)-bd_dom_sf"/>
</dbReference>
<dbReference type="Pfam" id="PF13561">
    <property type="entry name" value="adh_short_C2"/>
    <property type="match status" value="1"/>
</dbReference>
<dbReference type="InterPro" id="IPR057326">
    <property type="entry name" value="KR_dom"/>
</dbReference>
<dbReference type="CDD" id="cd05233">
    <property type="entry name" value="SDR_c"/>
    <property type="match status" value="1"/>
</dbReference>
<sequence>MTDRFRLRSALVTGASGDIGSAVARALVAEGALVTLVDRDVVAVSELAAELGASARAEPADVTSEAEVERAVATAAEFGRGLHLVFNNAGIEGAVGPLHELDLAELTRVLQVNVVGAAAVLKHTLPLLGPGSVVVQTASTAGLSGAPFVGPYVASKHALLGLTKVASREVAARGVRVVAICPGPVAGRMMQRIDSGRAAAGTPSGAARTPASTTLDDGRYATVDEVVGAVLFLLGPEAGFVSGSGLVLDGGRLA</sequence>
<dbReference type="PRINTS" id="PR00081">
    <property type="entry name" value="GDHRDH"/>
</dbReference>
<organism evidence="4 5">
    <name type="scientific">Pseudonocardia petroleophila</name>
    <dbReference type="NCBI Taxonomy" id="37331"/>
    <lineage>
        <taxon>Bacteria</taxon>
        <taxon>Bacillati</taxon>
        <taxon>Actinomycetota</taxon>
        <taxon>Actinomycetes</taxon>
        <taxon>Pseudonocardiales</taxon>
        <taxon>Pseudonocardiaceae</taxon>
        <taxon>Pseudonocardia</taxon>
    </lineage>
</organism>
<dbReference type="PROSITE" id="PS00061">
    <property type="entry name" value="ADH_SHORT"/>
    <property type="match status" value="1"/>
</dbReference>
<comment type="similarity">
    <text evidence="1">Belongs to the short-chain dehydrogenases/reductases (SDR) family.</text>
</comment>
<keyword evidence="2" id="KW-0560">Oxidoreductase</keyword>
<protein>
    <submittedName>
        <fullName evidence="4">SDR family oxidoreductase</fullName>
    </submittedName>
</protein>
<gene>
    <name evidence="4" type="ORF">H6H00_19550</name>
</gene>
<accession>A0A7G7MCB2</accession>
<reference evidence="4 5" key="1">
    <citation type="submission" date="2020-08" db="EMBL/GenBank/DDBJ databases">
        <authorList>
            <person name="Mo P."/>
        </authorList>
    </citation>
    <scope>NUCLEOTIDE SEQUENCE [LARGE SCALE GENOMIC DNA]</scope>
    <source>
        <strain evidence="4 5">CGMCC 4.1532</strain>
    </source>
</reference>
<evidence type="ECO:0000256" key="2">
    <source>
        <dbReference type="ARBA" id="ARBA00023002"/>
    </source>
</evidence>
<dbReference type="FunFam" id="3.40.50.720:FF:000084">
    <property type="entry name" value="Short-chain dehydrogenase reductase"/>
    <property type="match status" value="1"/>
</dbReference>
<feature type="domain" description="Ketoreductase" evidence="3">
    <location>
        <begin position="8"/>
        <end position="188"/>
    </location>
</feature>
<dbReference type="EMBL" id="CP060131">
    <property type="protein sequence ID" value="QNG50423.1"/>
    <property type="molecule type" value="Genomic_DNA"/>
</dbReference>
<dbReference type="RefSeq" id="WP_185717185.1">
    <property type="nucleotide sequence ID" value="NZ_BAAAWI010000001.1"/>
</dbReference>
<dbReference type="GO" id="GO:0016491">
    <property type="term" value="F:oxidoreductase activity"/>
    <property type="evidence" value="ECO:0007669"/>
    <property type="project" value="UniProtKB-KW"/>
</dbReference>
<evidence type="ECO:0000259" key="3">
    <source>
        <dbReference type="SMART" id="SM00822"/>
    </source>
</evidence>
<keyword evidence="5" id="KW-1185">Reference proteome</keyword>
<evidence type="ECO:0000313" key="5">
    <source>
        <dbReference type="Proteomes" id="UP000515728"/>
    </source>
</evidence>
<dbReference type="PANTHER" id="PTHR42820:SF1">
    <property type="entry name" value="SHORT-CHAIN DEHYDROGENASE_REDUCTASE FAMILY PROTEIN"/>
    <property type="match status" value="1"/>
</dbReference>
<evidence type="ECO:0000256" key="1">
    <source>
        <dbReference type="ARBA" id="ARBA00006484"/>
    </source>
</evidence>
<dbReference type="Gene3D" id="3.40.50.720">
    <property type="entry name" value="NAD(P)-binding Rossmann-like Domain"/>
    <property type="match status" value="1"/>
</dbReference>